<feature type="domain" description="DNA-directed DNA polymerase X" evidence="24">
    <location>
        <begin position="1"/>
        <end position="314"/>
    </location>
</feature>
<evidence type="ECO:0000256" key="5">
    <source>
        <dbReference type="ARBA" id="ARBA00020020"/>
    </source>
</evidence>
<evidence type="ECO:0000256" key="19">
    <source>
        <dbReference type="ARBA" id="ARBA00044678"/>
    </source>
</evidence>
<feature type="domain" description="Polymerase/histidinol phosphatase N-terminal" evidence="23">
    <location>
        <begin position="338"/>
        <end position="417"/>
    </location>
</feature>
<dbReference type="InterPro" id="IPR002054">
    <property type="entry name" value="DNA-dir_DNA_pol_X"/>
</dbReference>
<dbReference type="EC" id="4.2.99.18" evidence="4"/>
<dbReference type="OrthoDB" id="9808747at2"/>
<dbReference type="SUPFAM" id="SSF47802">
    <property type="entry name" value="DNA polymerase beta, N-terminal domain-like"/>
    <property type="match status" value="1"/>
</dbReference>
<dbReference type="InterPro" id="IPR002008">
    <property type="entry name" value="DNA_pol_X_beta-like"/>
</dbReference>
<dbReference type="GO" id="GO:0003887">
    <property type="term" value="F:DNA-directed DNA polymerase activity"/>
    <property type="evidence" value="ECO:0007669"/>
    <property type="project" value="UniProtKB-KW"/>
</dbReference>
<dbReference type="KEGG" id="vai:BU251_04620"/>
<dbReference type="SUPFAM" id="SSF47781">
    <property type="entry name" value="RuvA domain 2-like"/>
    <property type="match status" value="1"/>
</dbReference>
<evidence type="ECO:0000259" key="23">
    <source>
        <dbReference type="SMART" id="SM00481"/>
    </source>
</evidence>
<dbReference type="Pfam" id="PF14520">
    <property type="entry name" value="HHH_5"/>
    <property type="match status" value="1"/>
</dbReference>
<evidence type="ECO:0000256" key="11">
    <source>
        <dbReference type="ARBA" id="ARBA00022763"/>
    </source>
</evidence>
<evidence type="ECO:0000256" key="4">
    <source>
        <dbReference type="ARBA" id="ARBA00012720"/>
    </source>
</evidence>
<dbReference type="PIRSF" id="PIRSF005047">
    <property type="entry name" value="UCP005047_YshC"/>
    <property type="match status" value="1"/>
</dbReference>
<keyword evidence="14" id="KW-0915">Sodium</keyword>
<evidence type="ECO:0000256" key="1">
    <source>
        <dbReference type="ARBA" id="ARBA00001946"/>
    </source>
</evidence>
<evidence type="ECO:0000256" key="13">
    <source>
        <dbReference type="ARBA" id="ARBA00022932"/>
    </source>
</evidence>
<feature type="domain" description="Helix-hairpin-helix DNA-binding motif class 1" evidence="22">
    <location>
        <begin position="126"/>
        <end position="145"/>
    </location>
</feature>
<name>A0A410P4R3_VELA1</name>
<proteinExistence type="predicted"/>
<dbReference type="InterPro" id="IPR047967">
    <property type="entry name" value="PolX_PHP"/>
</dbReference>
<dbReference type="Gene3D" id="3.20.20.140">
    <property type="entry name" value="Metal-dependent hydrolases"/>
    <property type="match status" value="1"/>
</dbReference>
<evidence type="ECO:0000256" key="9">
    <source>
        <dbReference type="ARBA" id="ARBA00022695"/>
    </source>
</evidence>
<protein>
    <recommendedName>
        <fullName evidence="5">DNA polymerase beta</fullName>
        <ecNumber evidence="3">2.7.7.7</ecNumber>
        <ecNumber evidence="4">4.2.99.18</ecNumber>
    </recommendedName>
    <alternativeName>
        <fullName evidence="16">5'-deoxyribose-phosphate lyase</fullName>
    </alternativeName>
    <alternativeName>
        <fullName evidence="17">AP lyase</fullName>
    </alternativeName>
</protein>
<dbReference type="SMART" id="SM00481">
    <property type="entry name" value="POLIIIAc"/>
    <property type="match status" value="1"/>
</dbReference>
<keyword evidence="6" id="KW-0488">Methylation</keyword>
<dbReference type="FunFam" id="3.20.20.140:FF:000047">
    <property type="entry name" value="PHP domain-containing protein"/>
    <property type="match status" value="1"/>
</dbReference>
<dbReference type="SMART" id="SM00483">
    <property type="entry name" value="POLXc"/>
    <property type="match status" value="1"/>
</dbReference>
<dbReference type="GO" id="GO:0008270">
    <property type="term" value="F:zinc ion binding"/>
    <property type="evidence" value="ECO:0007669"/>
    <property type="project" value="TreeGrafter"/>
</dbReference>
<dbReference type="InterPro" id="IPR016195">
    <property type="entry name" value="Pol/histidinol_Pase-like"/>
</dbReference>
<dbReference type="CDD" id="cd00141">
    <property type="entry name" value="NT_POLXc"/>
    <property type="match status" value="1"/>
</dbReference>
<dbReference type="InterPro" id="IPR003583">
    <property type="entry name" value="Hlx-hairpin-Hlx_DNA-bd_motif"/>
</dbReference>
<keyword evidence="11" id="KW-0227">DNA damage</keyword>
<dbReference type="GO" id="GO:0005829">
    <property type="term" value="C:cytosol"/>
    <property type="evidence" value="ECO:0007669"/>
    <property type="project" value="TreeGrafter"/>
</dbReference>
<evidence type="ECO:0000256" key="12">
    <source>
        <dbReference type="ARBA" id="ARBA00022843"/>
    </source>
</evidence>
<dbReference type="EMBL" id="CP019384">
    <property type="protein sequence ID" value="QAT17068.1"/>
    <property type="molecule type" value="Genomic_DNA"/>
</dbReference>
<evidence type="ECO:0000256" key="17">
    <source>
        <dbReference type="ARBA" id="ARBA00035726"/>
    </source>
</evidence>
<dbReference type="Gene3D" id="1.10.150.20">
    <property type="entry name" value="5' to 3' exonuclease, C-terminal subdomain"/>
    <property type="match status" value="1"/>
</dbReference>
<dbReference type="Gene3D" id="3.30.460.10">
    <property type="entry name" value="Beta Polymerase, domain 2"/>
    <property type="match status" value="1"/>
</dbReference>
<dbReference type="Pfam" id="PF02811">
    <property type="entry name" value="PHP"/>
    <property type="match status" value="1"/>
</dbReference>
<dbReference type="EC" id="2.7.7.7" evidence="3"/>
<evidence type="ECO:0000256" key="3">
    <source>
        <dbReference type="ARBA" id="ARBA00012417"/>
    </source>
</evidence>
<gene>
    <name evidence="25" type="ORF">BU251_04620</name>
</gene>
<comment type="subcellular location">
    <subcellularLocation>
        <location evidence="2">Cytoplasm</location>
    </subcellularLocation>
</comment>
<dbReference type="Pfam" id="PF14791">
    <property type="entry name" value="DNA_pol_B_thumb"/>
    <property type="match status" value="1"/>
</dbReference>
<dbReference type="PANTHER" id="PTHR36928:SF1">
    <property type="entry name" value="PHOSPHATASE YCDX-RELATED"/>
    <property type="match status" value="1"/>
</dbReference>
<evidence type="ECO:0000259" key="22">
    <source>
        <dbReference type="SMART" id="SM00278"/>
    </source>
</evidence>
<evidence type="ECO:0000259" key="24">
    <source>
        <dbReference type="SMART" id="SM00483"/>
    </source>
</evidence>
<keyword evidence="9" id="KW-0548">Nucleotidyltransferase</keyword>
<evidence type="ECO:0000256" key="6">
    <source>
        <dbReference type="ARBA" id="ARBA00022481"/>
    </source>
</evidence>
<keyword evidence="15" id="KW-0234">DNA repair</keyword>
<comment type="function">
    <text evidence="20">Repair polymerase that plays a key role in base-excision repair. During this process, the damaged base is excised by specific DNA glycosylases, the DNA backbone is nicked at the abasic site by an apurinic/apyrimidic (AP) endonuclease, and POLB removes 5'-deoxyribose-phosphate from the preincised AP site acting as a 5'-deoxyribose-phosphate lyase (5'-dRP lyase); through its DNA polymerase activity, it adds one nucleotide to the 3' end of the arising single-nucleotide gap. Conducts 'gap-filling' DNA synthesis in a stepwise distributive fashion rather than in a processive fashion as for other DNA polymerases. It is also able to cleave sugar-phosphate bonds 3' to an intact AP site, acting as an AP lyase.</text>
</comment>
<dbReference type="CDD" id="cd07436">
    <property type="entry name" value="PHP_PolX"/>
    <property type="match status" value="1"/>
</dbReference>
<evidence type="ECO:0000256" key="10">
    <source>
        <dbReference type="ARBA" id="ARBA00022705"/>
    </source>
</evidence>
<dbReference type="InterPro" id="IPR022311">
    <property type="entry name" value="PolX-like"/>
</dbReference>
<dbReference type="PRINTS" id="PR00870">
    <property type="entry name" value="DNAPOLXBETA"/>
</dbReference>
<dbReference type="AlphaFoldDB" id="A0A410P4R3"/>
<accession>A0A410P4R3</accession>
<evidence type="ECO:0000256" key="15">
    <source>
        <dbReference type="ARBA" id="ARBA00023204"/>
    </source>
</evidence>
<dbReference type="InterPro" id="IPR043519">
    <property type="entry name" value="NT_sf"/>
</dbReference>
<keyword evidence="8" id="KW-0808">Transferase</keyword>
<keyword evidence="26" id="KW-1185">Reference proteome</keyword>
<feature type="domain" description="Helix-hairpin-helix DNA-binding motif class 1" evidence="22">
    <location>
        <begin position="91"/>
        <end position="110"/>
    </location>
</feature>
<comment type="catalytic activity">
    <reaction evidence="19">
        <text>a 5'-end 2'-deoxyribose-2'-deoxyribonucleotide-DNA = (2E,4S)-4-hydroxypenten-2-al-5-phosphate + a 5'-end 5'-phospho-2'-deoxyribonucleoside-DNA + H(+)</text>
        <dbReference type="Rhea" id="RHEA:76255"/>
        <dbReference type="Rhea" id="RHEA-COMP:13180"/>
        <dbReference type="Rhea" id="RHEA-COMP:18657"/>
        <dbReference type="ChEBI" id="CHEBI:15378"/>
        <dbReference type="ChEBI" id="CHEBI:136412"/>
        <dbReference type="ChEBI" id="CHEBI:195194"/>
        <dbReference type="ChEBI" id="CHEBI:195195"/>
    </reaction>
</comment>
<keyword evidence="13" id="KW-0239">DNA-directed DNA polymerase</keyword>
<dbReference type="SUPFAM" id="SSF81301">
    <property type="entry name" value="Nucleotidyltransferase"/>
    <property type="match status" value="1"/>
</dbReference>
<dbReference type="Pfam" id="PF14716">
    <property type="entry name" value="HHH_8"/>
    <property type="match status" value="1"/>
</dbReference>
<dbReference type="InterPro" id="IPR004013">
    <property type="entry name" value="PHP_dom"/>
</dbReference>
<dbReference type="InterPro" id="IPR050243">
    <property type="entry name" value="PHP_phosphatase"/>
</dbReference>
<dbReference type="InterPro" id="IPR029398">
    <property type="entry name" value="PolB_thumb"/>
</dbReference>
<evidence type="ECO:0000256" key="8">
    <source>
        <dbReference type="ARBA" id="ARBA00022679"/>
    </source>
</evidence>
<keyword evidence="10" id="KW-0235">DNA replication</keyword>
<evidence type="ECO:0000313" key="25">
    <source>
        <dbReference type="EMBL" id="QAT17068.1"/>
    </source>
</evidence>
<dbReference type="GO" id="GO:0140078">
    <property type="term" value="F:class I DNA-(apurinic or apyrimidinic site) endonuclease activity"/>
    <property type="evidence" value="ECO:0007669"/>
    <property type="project" value="UniProtKB-EC"/>
</dbReference>
<dbReference type="InterPro" id="IPR037160">
    <property type="entry name" value="DNA_Pol_thumb_sf"/>
</dbReference>
<dbReference type="GO" id="GO:0003677">
    <property type="term" value="F:DNA binding"/>
    <property type="evidence" value="ECO:0007669"/>
    <property type="project" value="InterPro"/>
</dbReference>
<comment type="catalytic activity">
    <reaction evidence="21">
        <text>DNA(n) + a 2'-deoxyribonucleoside 5'-triphosphate = DNA(n+1) + diphosphate</text>
        <dbReference type="Rhea" id="RHEA:22508"/>
        <dbReference type="Rhea" id="RHEA-COMP:17339"/>
        <dbReference type="Rhea" id="RHEA-COMP:17340"/>
        <dbReference type="ChEBI" id="CHEBI:33019"/>
        <dbReference type="ChEBI" id="CHEBI:61560"/>
        <dbReference type="ChEBI" id="CHEBI:173112"/>
        <dbReference type="EC" id="2.7.7.7"/>
    </reaction>
</comment>
<reference evidence="25 26" key="1">
    <citation type="submission" date="2017-01" db="EMBL/GenBank/DDBJ databases">
        <title>First insights into the biology of 'candidatus Vampirococcus archaeovorus'.</title>
        <authorList>
            <person name="Kizina J."/>
            <person name="Jordan S."/>
            <person name="Stueber K."/>
            <person name="Reinhardt R."/>
            <person name="Harder J."/>
        </authorList>
    </citation>
    <scope>NUCLEOTIDE SEQUENCE [LARGE SCALE GENOMIC DNA]</scope>
    <source>
        <strain evidence="25 26">LiM</strain>
    </source>
</reference>
<dbReference type="Proteomes" id="UP000287243">
    <property type="component" value="Chromosome"/>
</dbReference>
<keyword evidence="7" id="KW-0237">DNA synthesis</keyword>
<keyword evidence="12" id="KW-0832">Ubl conjugation</keyword>
<evidence type="ECO:0000256" key="14">
    <source>
        <dbReference type="ARBA" id="ARBA00023053"/>
    </source>
</evidence>
<evidence type="ECO:0000256" key="16">
    <source>
        <dbReference type="ARBA" id="ARBA00035717"/>
    </source>
</evidence>
<evidence type="ECO:0000256" key="18">
    <source>
        <dbReference type="ARBA" id="ARBA00044632"/>
    </source>
</evidence>
<evidence type="ECO:0000313" key="26">
    <source>
        <dbReference type="Proteomes" id="UP000287243"/>
    </source>
</evidence>
<comment type="cofactor">
    <cofactor evidence="1">
        <name>Mg(2+)</name>
        <dbReference type="ChEBI" id="CHEBI:18420"/>
    </cofactor>
</comment>
<dbReference type="InterPro" id="IPR010996">
    <property type="entry name" value="HHH_MUS81"/>
</dbReference>
<dbReference type="InterPro" id="IPR027421">
    <property type="entry name" value="DNA_pol_lamdba_lyase_dom_sf"/>
</dbReference>
<dbReference type="SUPFAM" id="SSF89550">
    <property type="entry name" value="PHP domain-like"/>
    <property type="match status" value="1"/>
</dbReference>
<dbReference type="Gene3D" id="3.30.210.10">
    <property type="entry name" value="DNA polymerase, thumb domain"/>
    <property type="match status" value="1"/>
</dbReference>
<dbReference type="InterPro" id="IPR003141">
    <property type="entry name" value="Pol/His_phosphatase_N"/>
</dbReference>
<dbReference type="GO" id="GO:0006281">
    <property type="term" value="P:DNA repair"/>
    <property type="evidence" value="ECO:0007669"/>
    <property type="project" value="UniProtKB-KW"/>
</dbReference>
<evidence type="ECO:0000256" key="21">
    <source>
        <dbReference type="ARBA" id="ARBA00049244"/>
    </source>
</evidence>
<dbReference type="NCBIfam" id="NF006375">
    <property type="entry name" value="PRK08609.1"/>
    <property type="match status" value="1"/>
</dbReference>
<evidence type="ECO:0000256" key="2">
    <source>
        <dbReference type="ARBA" id="ARBA00004496"/>
    </source>
</evidence>
<evidence type="ECO:0000256" key="20">
    <source>
        <dbReference type="ARBA" id="ARBA00045548"/>
    </source>
</evidence>
<evidence type="ECO:0000256" key="7">
    <source>
        <dbReference type="ARBA" id="ARBA00022634"/>
    </source>
</evidence>
<feature type="domain" description="Helix-hairpin-helix DNA-binding motif class 1" evidence="22">
    <location>
        <begin position="51"/>
        <end position="70"/>
    </location>
</feature>
<dbReference type="GO" id="GO:0042578">
    <property type="term" value="F:phosphoric ester hydrolase activity"/>
    <property type="evidence" value="ECO:0007669"/>
    <property type="project" value="TreeGrafter"/>
</dbReference>
<dbReference type="RefSeq" id="WP_128699709.1">
    <property type="nucleotide sequence ID" value="NZ_CP019384.1"/>
</dbReference>
<dbReference type="SMART" id="SM00278">
    <property type="entry name" value="HhH1"/>
    <property type="match status" value="3"/>
</dbReference>
<dbReference type="InterPro" id="IPR010994">
    <property type="entry name" value="RuvA_2-like"/>
</dbReference>
<organism evidence="25 26">
    <name type="scientific">Velamenicoccus archaeovorus</name>
    <dbReference type="NCBI Taxonomy" id="1930593"/>
    <lineage>
        <taxon>Bacteria</taxon>
        <taxon>Pseudomonadati</taxon>
        <taxon>Candidatus Omnitrophota</taxon>
        <taxon>Candidatus Velamenicoccus</taxon>
    </lineage>
</organism>
<dbReference type="PANTHER" id="PTHR36928">
    <property type="entry name" value="PHOSPHATASE YCDX-RELATED"/>
    <property type="match status" value="1"/>
</dbReference>
<sequence>MKNDLVINLFRAMADFLEIKGENPFRVRAYRKAADNIAALEDDIAGRVREGSLENIPGIGMDLASKVREILATGTFAEYEKIKESVPRGVLELMQVPSIGPKKAKLFFDTFKIASLGDLGRAARDGRLLKLPGIRQKTVDNILKGIELLEKGREAMDLLTANAAAVSFISALKKHREVQEISAAGSLRRMKDAVRDVDILIASKEPQVIADVFVGLAPVKMVLAHGATKCAVVTQEGVQVDARIVPKDEFGAALLYFTGSKSHNIRLRQLAIKKGWKINEYGIFDKKGRRLASATEEEMYRKLGLPFIAPELREDAGEVEAAMEDRLPRLVKLSDIRGDFHAHTNYSDGKNTVHEMAKKAKSLGYEYLCLTDHSVSLRVAHGLDEARLKQKRREIDRVNRSLKGFRLLFGSEVEIDAEGNLDYPDRVLSQFDIVIAAIHSGFKQSQRQLTRRIVRACANKRVHIVAHPTGRLWPARGPYEIDLEEVFRAARDTGTALEINAHPYRMDLSDINARHAAEKGVRLAVGTDSHDISHLDYMAYGVGLCRRAWLAKNNVLNTLDLEALLKVIKK</sequence>
<comment type="catalytic activity">
    <reaction evidence="18">
        <text>2'-deoxyribonucleotide-(2'-deoxyribose 5'-phosphate)-2'-deoxyribonucleotide-DNA = a 3'-end 2'-deoxyribonucleotide-(2,3-dehydro-2,3-deoxyribose 5'-phosphate)-DNA + a 5'-end 5'-phospho-2'-deoxyribonucleoside-DNA + H(+)</text>
        <dbReference type="Rhea" id="RHEA:66592"/>
        <dbReference type="Rhea" id="RHEA-COMP:13180"/>
        <dbReference type="Rhea" id="RHEA-COMP:16897"/>
        <dbReference type="Rhea" id="RHEA-COMP:17067"/>
        <dbReference type="ChEBI" id="CHEBI:15378"/>
        <dbReference type="ChEBI" id="CHEBI:136412"/>
        <dbReference type="ChEBI" id="CHEBI:157695"/>
        <dbReference type="ChEBI" id="CHEBI:167181"/>
        <dbReference type="EC" id="4.2.99.18"/>
    </reaction>
</comment>
<dbReference type="Gene3D" id="1.10.150.110">
    <property type="entry name" value="DNA polymerase beta, N-terminal domain-like"/>
    <property type="match status" value="1"/>
</dbReference>